<evidence type="ECO:0000313" key="7">
    <source>
        <dbReference type="EMBL" id="MUL28170.1"/>
    </source>
</evidence>
<keyword evidence="4 6" id="KW-1133">Transmembrane helix</keyword>
<dbReference type="Gene3D" id="1.20.1250.20">
    <property type="entry name" value="MFS general substrate transporter like domains"/>
    <property type="match status" value="2"/>
</dbReference>
<feature type="transmembrane region" description="Helical" evidence="6">
    <location>
        <begin position="340"/>
        <end position="361"/>
    </location>
</feature>
<feature type="transmembrane region" description="Helical" evidence="6">
    <location>
        <begin position="76"/>
        <end position="93"/>
    </location>
</feature>
<organism evidence="7 8">
    <name type="scientific">Prevotella vespertina</name>
    <dbReference type="NCBI Taxonomy" id="2608404"/>
    <lineage>
        <taxon>Bacteria</taxon>
        <taxon>Pseudomonadati</taxon>
        <taxon>Bacteroidota</taxon>
        <taxon>Bacteroidia</taxon>
        <taxon>Bacteroidales</taxon>
        <taxon>Prevotellaceae</taxon>
        <taxon>Prevotella</taxon>
    </lineage>
</organism>
<evidence type="ECO:0000256" key="5">
    <source>
        <dbReference type="ARBA" id="ARBA00023136"/>
    </source>
</evidence>
<dbReference type="GO" id="GO:0005886">
    <property type="term" value="C:plasma membrane"/>
    <property type="evidence" value="ECO:0007669"/>
    <property type="project" value="UniProtKB-SubCell"/>
</dbReference>
<evidence type="ECO:0000256" key="6">
    <source>
        <dbReference type="SAM" id="Phobius"/>
    </source>
</evidence>
<dbReference type="PANTHER" id="PTHR43702">
    <property type="entry name" value="L-FUCOSE-PROTON SYMPORTER"/>
    <property type="match status" value="1"/>
</dbReference>
<keyword evidence="3 6" id="KW-0812">Transmembrane</keyword>
<feature type="transmembrane region" description="Helical" evidence="6">
    <location>
        <begin position="147"/>
        <end position="166"/>
    </location>
</feature>
<dbReference type="GO" id="GO:0022857">
    <property type="term" value="F:transmembrane transporter activity"/>
    <property type="evidence" value="ECO:0007669"/>
    <property type="project" value="InterPro"/>
</dbReference>
<evidence type="ECO:0000256" key="4">
    <source>
        <dbReference type="ARBA" id="ARBA00022989"/>
    </source>
</evidence>
<name>A0A7C9HED9_9BACT</name>
<feature type="transmembrane region" description="Helical" evidence="6">
    <location>
        <begin position="178"/>
        <end position="198"/>
    </location>
</feature>
<dbReference type="AlphaFoldDB" id="A0A7C9HED9"/>
<dbReference type="InterPro" id="IPR036259">
    <property type="entry name" value="MFS_trans_sf"/>
</dbReference>
<dbReference type="Proteomes" id="UP000482295">
    <property type="component" value="Unassembled WGS sequence"/>
</dbReference>
<evidence type="ECO:0000256" key="2">
    <source>
        <dbReference type="ARBA" id="ARBA00022475"/>
    </source>
</evidence>
<dbReference type="InterPro" id="IPR011701">
    <property type="entry name" value="MFS"/>
</dbReference>
<keyword evidence="5 6" id="KW-0472">Membrane</keyword>
<evidence type="ECO:0000256" key="1">
    <source>
        <dbReference type="ARBA" id="ARBA00004429"/>
    </source>
</evidence>
<keyword evidence="2" id="KW-1003">Cell membrane</keyword>
<protein>
    <submittedName>
        <fullName evidence="7">Sugar MFS transporter</fullName>
    </submittedName>
</protein>
<dbReference type="PANTHER" id="PTHR43702:SF3">
    <property type="entry name" value="PROTEIN TSGA"/>
    <property type="match status" value="1"/>
</dbReference>
<dbReference type="SUPFAM" id="SSF103473">
    <property type="entry name" value="MFS general substrate transporter"/>
    <property type="match status" value="1"/>
</dbReference>
<gene>
    <name evidence="7" type="ORF">F0475_07635</name>
</gene>
<feature type="transmembrane region" description="Helical" evidence="6">
    <location>
        <begin position="368"/>
        <end position="389"/>
    </location>
</feature>
<evidence type="ECO:0000256" key="3">
    <source>
        <dbReference type="ARBA" id="ARBA00022692"/>
    </source>
</evidence>
<comment type="caution">
    <text evidence="7">The sequence shown here is derived from an EMBL/GenBank/DDBJ whole genome shotgun (WGS) entry which is preliminary data.</text>
</comment>
<accession>A0A7C9HED9</accession>
<feature type="transmembrane region" description="Helical" evidence="6">
    <location>
        <begin position="219"/>
        <end position="237"/>
    </location>
</feature>
<dbReference type="Pfam" id="PF07690">
    <property type="entry name" value="MFS_1"/>
    <property type="match status" value="1"/>
</dbReference>
<comment type="subcellular location">
    <subcellularLocation>
        <location evidence="1">Cell inner membrane</location>
        <topology evidence="1">Multi-pass membrane protein</topology>
    </subcellularLocation>
</comment>
<feature type="transmembrane region" description="Helical" evidence="6">
    <location>
        <begin position="12"/>
        <end position="32"/>
    </location>
</feature>
<evidence type="ECO:0000313" key="8">
    <source>
        <dbReference type="Proteomes" id="UP000482295"/>
    </source>
</evidence>
<dbReference type="RefSeq" id="WP_155716131.1">
    <property type="nucleotide sequence ID" value="NZ_VVIQ01000007.1"/>
</dbReference>
<feature type="transmembrane region" description="Helical" evidence="6">
    <location>
        <begin position="257"/>
        <end position="275"/>
    </location>
</feature>
<keyword evidence="8" id="KW-1185">Reference proteome</keyword>
<feature type="transmembrane region" description="Helical" evidence="6">
    <location>
        <begin position="44"/>
        <end position="64"/>
    </location>
</feature>
<reference evidence="7 8" key="1">
    <citation type="submission" date="2019-09" db="EMBL/GenBank/DDBJ databases">
        <title>Prevotella A2879 sp. nov., isolated from an abscess of a patient.</title>
        <authorList>
            <person name="Buhl M."/>
            <person name="Oberhettinger P."/>
        </authorList>
    </citation>
    <scope>NUCLEOTIDE SEQUENCE [LARGE SCALE GENOMIC DNA]</scope>
    <source>
        <strain evidence="7 8">A2879</strain>
    </source>
</reference>
<feature type="transmembrane region" description="Helical" evidence="6">
    <location>
        <begin position="401"/>
        <end position="419"/>
    </location>
</feature>
<dbReference type="EMBL" id="VVIQ01000007">
    <property type="protein sequence ID" value="MUL28170.1"/>
    <property type="molecule type" value="Genomic_DNA"/>
</dbReference>
<proteinExistence type="predicted"/>
<dbReference type="InterPro" id="IPR050375">
    <property type="entry name" value="MFS_TsgA-like"/>
</dbReference>
<feature type="transmembrane region" description="Helical" evidence="6">
    <location>
        <begin position="296"/>
        <end position="313"/>
    </location>
</feature>
<sequence length="427" mass="45391">MENQTKKKGTLVAIITMMFLFAMISFVTNMAAPFGTIWKQHYDWAGMMGNMMNFAAYLFMGIPAGMMITKYGYKKTALVALALGFVGIGVQYVSSTMDGNSISTYVVYLLGAFICGFCVCILNTVVNPMLNLLGGGGNRGNQLIQTGGSLNSLAATLTPMLAGSMIGEITKDTSLQVVTPLLLIALGIFAASFVIVWFTQLTEPETEHADVIGGVKGALAYRQLVLGIIAIFFYVGVEVGIPGQLLFYLSEPVSEGGVLGSAAVAGLIAGIYWLLMLVGRFVSAFISGKVSSRTQLTVTSVVAIALLLIAIFTPEASKMNLTVPNLAESTLIHAEVPTKVLFIILCGICTSVMWGVIFNLATEGLGKYTATASGLFMTMVVGGGVMPLIQNLMATKIGDIQSYWLIVAMLAYILFFALIGSRPAKKA</sequence>
<feature type="transmembrane region" description="Helical" evidence="6">
    <location>
        <begin position="105"/>
        <end position="126"/>
    </location>
</feature>